<sequence length="131" mass="14047">MDMKKRAAVLLSALLVQGCQSLRSADAGGISVMASVATIPYAERAIPAEQAKRFFDVAATDTVLEGPSFDRAGNLVFSDVRGQRLLRLSTSGVLSEVRKFDHGNPGGTAIHRDGRIYVAVIADQFARGWIV</sequence>
<dbReference type="RefSeq" id="WP_052818145.1">
    <property type="nucleotide sequence ID" value="NZ_JYHD01000145.1"/>
</dbReference>
<dbReference type="EMBL" id="LJQF01000294">
    <property type="protein sequence ID" value="KPX09685.1"/>
    <property type="molecule type" value="Genomic_DNA"/>
</dbReference>
<dbReference type="Gene3D" id="2.120.10.30">
    <property type="entry name" value="TolB, C-terminal domain"/>
    <property type="match status" value="1"/>
</dbReference>
<dbReference type="InterPro" id="IPR011042">
    <property type="entry name" value="6-blade_b-propeller_TolB-like"/>
</dbReference>
<gene>
    <name evidence="1" type="ORF">ALO73_01808</name>
</gene>
<proteinExistence type="predicted"/>
<organism evidence="1 2">
    <name type="scientific">Pseudomonas syringae pv. daphniphylli</name>
    <dbReference type="NCBI Taxonomy" id="264455"/>
    <lineage>
        <taxon>Bacteria</taxon>
        <taxon>Pseudomonadati</taxon>
        <taxon>Pseudomonadota</taxon>
        <taxon>Gammaproteobacteria</taxon>
        <taxon>Pseudomonadales</taxon>
        <taxon>Pseudomonadaceae</taxon>
        <taxon>Pseudomonas</taxon>
        <taxon>Pseudomonas syringae</taxon>
    </lineage>
</organism>
<dbReference type="PROSITE" id="PS51257">
    <property type="entry name" value="PROKAR_LIPOPROTEIN"/>
    <property type="match status" value="1"/>
</dbReference>
<reference evidence="1 2" key="1">
    <citation type="submission" date="2015-09" db="EMBL/GenBank/DDBJ databases">
        <title>Genome announcement of multiple Pseudomonas syringae strains.</title>
        <authorList>
            <person name="Thakur S."/>
            <person name="Wang P.W."/>
            <person name="Gong Y."/>
            <person name="Weir B.S."/>
            <person name="Guttman D.S."/>
        </authorList>
    </citation>
    <scope>NUCLEOTIDE SEQUENCE [LARGE SCALE GENOMIC DNA]</scope>
    <source>
        <strain evidence="1 2">ICMP9757</strain>
    </source>
</reference>
<dbReference type="Proteomes" id="UP000050345">
    <property type="component" value="Unassembled WGS sequence"/>
</dbReference>
<name>A0A9X0H226_PSESX</name>
<evidence type="ECO:0000313" key="1">
    <source>
        <dbReference type="EMBL" id="KPX09685.1"/>
    </source>
</evidence>
<dbReference type="SUPFAM" id="SSF63829">
    <property type="entry name" value="Calcium-dependent phosphotriesterase"/>
    <property type="match status" value="1"/>
</dbReference>
<evidence type="ECO:0000313" key="2">
    <source>
        <dbReference type="Proteomes" id="UP000050345"/>
    </source>
</evidence>
<protein>
    <submittedName>
        <fullName evidence="1">Uncharacterized protein</fullName>
    </submittedName>
</protein>
<comment type="caution">
    <text evidence="1">The sequence shown here is derived from an EMBL/GenBank/DDBJ whole genome shotgun (WGS) entry which is preliminary data.</text>
</comment>
<dbReference type="AlphaFoldDB" id="A0A9X0H226"/>
<accession>A0A9X0H226</accession>